<evidence type="ECO:0000313" key="8">
    <source>
        <dbReference type="EMBL" id="OAP86083.1"/>
    </source>
</evidence>
<evidence type="ECO:0000256" key="2">
    <source>
        <dbReference type="ARBA" id="ARBA00008072"/>
    </source>
</evidence>
<dbReference type="Gene3D" id="3.90.180.10">
    <property type="entry name" value="Medium-chain alcohol dehydrogenases, catalytic domain"/>
    <property type="match status" value="1"/>
</dbReference>
<keyword evidence="4" id="KW-0862">Zinc</keyword>
<name>A0A179B4C9_9ACTO</name>
<dbReference type="Pfam" id="PF08240">
    <property type="entry name" value="ADH_N"/>
    <property type="match status" value="1"/>
</dbReference>
<keyword evidence="9" id="KW-1185">Reference proteome</keyword>
<keyword evidence="5" id="KW-0560">Oxidoreductase</keyword>
<dbReference type="InterPro" id="IPR013149">
    <property type="entry name" value="ADH-like_C"/>
</dbReference>
<evidence type="ECO:0000256" key="3">
    <source>
        <dbReference type="ARBA" id="ARBA00022723"/>
    </source>
</evidence>
<dbReference type="InterPro" id="IPR036291">
    <property type="entry name" value="NAD(P)-bd_dom_sf"/>
</dbReference>
<evidence type="ECO:0000313" key="9">
    <source>
        <dbReference type="Proteomes" id="UP000078368"/>
    </source>
</evidence>
<comment type="cofactor">
    <cofactor evidence="1">
        <name>Zn(2+)</name>
        <dbReference type="ChEBI" id="CHEBI:29105"/>
    </cofactor>
</comment>
<evidence type="ECO:0000259" key="7">
    <source>
        <dbReference type="Pfam" id="PF08240"/>
    </source>
</evidence>
<evidence type="ECO:0000256" key="5">
    <source>
        <dbReference type="ARBA" id="ARBA00023002"/>
    </source>
</evidence>
<sequence>MKTLFIHGREDIRLEDVPTPEPGPGEVRLRIAYVGVCGSDLHYYFNGANGAFVVEEPMAPGHEVSGVVDLDPSGKLASGTPVTVHPATFGEPIPGIKDKRHLFPGGSYLGSASTHPHTQGGMSEFLIVKDFMVRPLPAGMDLHVAALAEPLGVALHGINVAGGVEGKRVVVSGSGPIGLLAAAAAVAKGAAEVVSTDVLAGPLDRARRLGARPVRVGGAGCADVDASDGAGGAGTAGGEELPRGHFDVALECSGIPAAVSATIEAVRPAGVHAQIGMMGAGPQPIALATLIAKEIQLRGCFRFNTEIDEAIELLAARPEIADVVVTHVFKGDSADSAVEAFTTAKDSDASGKVLVDMRG</sequence>
<dbReference type="SUPFAM" id="SSF50129">
    <property type="entry name" value="GroES-like"/>
    <property type="match status" value="1"/>
</dbReference>
<comment type="caution">
    <text evidence="8">The sequence shown here is derived from an EMBL/GenBank/DDBJ whole genome shotgun (WGS) entry which is preliminary data.</text>
</comment>
<dbReference type="OrthoDB" id="3567264at2"/>
<organism evidence="8 9">
    <name type="scientific">Peptidiphaga gingivicola</name>
    <dbReference type="NCBI Taxonomy" id="2741497"/>
    <lineage>
        <taxon>Bacteria</taxon>
        <taxon>Bacillati</taxon>
        <taxon>Actinomycetota</taxon>
        <taxon>Actinomycetes</taxon>
        <taxon>Actinomycetales</taxon>
        <taxon>Actinomycetaceae</taxon>
        <taxon>Peptidiphaga</taxon>
    </lineage>
</organism>
<feature type="domain" description="Alcohol dehydrogenase-like N-terminal" evidence="7">
    <location>
        <begin position="23"/>
        <end position="137"/>
    </location>
</feature>
<dbReference type="Gene3D" id="3.40.50.720">
    <property type="entry name" value="NAD(P)-binding Rossmann-like Domain"/>
    <property type="match status" value="1"/>
</dbReference>
<dbReference type="EMBL" id="LVZK01000001">
    <property type="protein sequence ID" value="OAP86083.1"/>
    <property type="molecule type" value="Genomic_DNA"/>
</dbReference>
<dbReference type="Proteomes" id="UP000078368">
    <property type="component" value="Unassembled WGS sequence"/>
</dbReference>
<evidence type="ECO:0000256" key="4">
    <source>
        <dbReference type="ARBA" id="ARBA00022833"/>
    </source>
</evidence>
<accession>A0A179B4C9</accession>
<dbReference type="InterPro" id="IPR013154">
    <property type="entry name" value="ADH-like_N"/>
</dbReference>
<comment type="similarity">
    <text evidence="2">Belongs to the zinc-containing alcohol dehydrogenase family.</text>
</comment>
<dbReference type="PANTHER" id="PTHR43161:SF9">
    <property type="entry name" value="SORBITOL DEHYDROGENASE"/>
    <property type="match status" value="1"/>
</dbReference>
<dbReference type="STRING" id="1823756.A4H34_02590"/>
<dbReference type="Pfam" id="PF00107">
    <property type="entry name" value="ADH_zinc_N"/>
    <property type="match status" value="1"/>
</dbReference>
<reference evidence="8 9" key="1">
    <citation type="submission" date="2016-04" db="EMBL/GenBank/DDBJ databases">
        <title>Peptidophaga gingivicola gen. nov., sp. nov., isolated from human subgingival plaque.</title>
        <authorList>
            <person name="Beall C.J."/>
            <person name="Mokrzan E.M."/>
            <person name="Griffen A.L."/>
            <person name="Leys E.J."/>
        </authorList>
    </citation>
    <scope>NUCLEOTIDE SEQUENCE [LARGE SCALE GENOMIC DNA]</scope>
    <source>
        <strain evidence="8 9">BA112</strain>
    </source>
</reference>
<dbReference type="InterPro" id="IPR011032">
    <property type="entry name" value="GroES-like_sf"/>
</dbReference>
<dbReference type="PANTHER" id="PTHR43161">
    <property type="entry name" value="SORBITOL DEHYDROGENASE"/>
    <property type="match status" value="1"/>
</dbReference>
<dbReference type="GO" id="GO:0016491">
    <property type="term" value="F:oxidoreductase activity"/>
    <property type="evidence" value="ECO:0007669"/>
    <property type="project" value="UniProtKB-KW"/>
</dbReference>
<proteinExistence type="inferred from homology"/>
<protein>
    <submittedName>
        <fullName evidence="8">L-idonate 5-dehydrogenase</fullName>
    </submittedName>
</protein>
<dbReference type="AlphaFoldDB" id="A0A179B4C9"/>
<keyword evidence="3" id="KW-0479">Metal-binding</keyword>
<feature type="domain" description="Alcohol dehydrogenase-like C-terminal" evidence="6">
    <location>
        <begin position="176"/>
        <end position="315"/>
    </location>
</feature>
<dbReference type="SUPFAM" id="SSF51735">
    <property type="entry name" value="NAD(P)-binding Rossmann-fold domains"/>
    <property type="match status" value="1"/>
</dbReference>
<evidence type="ECO:0000256" key="1">
    <source>
        <dbReference type="ARBA" id="ARBA00001947"/>
    </source>
</evidence>
<dbReference type="GO" id="GO:0046872">
    <property type="term" value="F:metal ion binding"/>
    <property type="evidence" value="ECO:0007669"/>
    <property type="project" value="UniProtKB-KW"/>
</dbReference>
<evidence type="ECO:0000259" key="6">
    <source>
        <dbReference type="Pfam" id="PF00107"/>
    </source>
</evidence>
<dbReference type="RefSeq" id="WP_064230974.1">
    <property type="nucleotide sequence ID" value="NZ_LVZK01000001.1"/>
</dbReference>
<gene>
    <name evidence="8" type="ORF">A4H34_02590</name>
</gene>